<sequence>MYAWAILFLICLGIAWSIKLRVSRFRQVADNIKIKPSPLSLAIHELIAVAGGLYLSLIMLVSFLKIDIPGKIFVYRVEIDPLACTAIVLALFQPLLAKLFKDGD</sequence>
<dbReference type="AlphaFoldDB" id="A0A644T126"/>
<proteinExistence type="predicted"/>
<evidence type="ECO:0000256" key="1">
    <source>
        <dbReference type="SAM" id="Phobius"/>
    </source>
</evidence>
<keyword evidence="1" id="KW-1133">Transmembrane helix</keyword>
<accession>A0A644T126</accession>
<feature type="transmembrane region" description="Helical" evidence="1">
    <location>
        <begin position="73"/>
        <end position="96"/>
    </location>
</feature>
<feature type="transmembrane region" description="Helical" evidence="1">
    <location>
        <begin position="41"/>
        <end position="61"/>
    </location>
</feature>
<gene>
    <name evidence="2" type="ORF">SDC9_06174</name>
</gene>
<dbReference type="EMBL" id="VSSQ01000012">
    <property type="protein sequence ID" value="MPL60613.1"/>
    <property type="molecule type" value="Genomic_DNA"/>
</dbReference>
<protein>
    <submittedName>
        <fullName evidence="2">Uncharacterized protein</fullName>
    </submittedName>
</protein>
<reference evidence="2" key="1">
    <citation type="submission" date="2019-08" db="EMBL/GenBank/DDBJ databases">
        <authorList>
            <person name="Kucharzyk K."/>
            <person name="Murdoch R.W."/>
            <person name="Higgins S."/>
            <person name="Loffler F."/>
        </authorList>
    </citation>
    <scope>NUCLEOTIDE SEQUENCE</scope>
</reference>
<name>A0A644T126_9ZZZZ</name>
<keyword evidence="1" id="KW-0472">Membrane</keyword>
<keyword evidence="1" id="KW-0812">Transmembrane</keyword>
<organism evidence="2">
    <name type="scientific">bioreactor metagenome</name>
    <dbReference type="NCBI Taxonomy" id="1076179"/>
    <lineage>
        <taxon>unclassified sequences</taxon>
        <taxon>metagenomes</taxon>
        <taxon>ecological metagenomes</taxon>
    </lineage>
</organism>
<comment type="caution">
    <text evidence="2">The sequence shown here is derived from an EMBL/GenBank/DDBJ whole genome shotgun (WGS) entry which is preliminary data.</text>
</comment>
<evidence type="ECO:0000313" key="2">
    <source>
        <dbReference type="EMBL" id="MPL60613.1"/>
    </source>
</evidence>